<protein>
    <submittedName>
        <fullName evidence="1">Uncharacterized protein</fullName>
    </submittedName>
</protein>
<name>A0A7S2H206_9STRA</name>
<accession>A0A7S2H206</accession>
<organism evidence="1">
    <name type="scientific">Helicotheca tamesis</name>
    <dbReference type="NCBI Taxonomy" id="374047"/>
    <lineage>
        <taxon>Eukaryota</taxon>
        <taxon>Sar</taxon>
        <taxon>Stramenopiles</taxon>
        <taxon>Ochrophyta</taxon>
        <taxon>Bacillariophyta</taxon>
        <taxon>Mediophyceae</taxon>
        <taxon>Lithodesmiophycidae</taxon>
        <taxon>Lithodesmiales</taxon>
        <taxon>Lithodesmiaceae</taxon>
        <taxon>Helicotheca</taxon>
    </lineage>
</organism>
<sequence length="392" mass="43754">MRERFSIAKAKDYDYGELGELLDEWRPNLDARIATKDSNYDNRTPEQLSAYLRKLPALAKDLHDKKTACGWGPKLRELILGTRDVGSPLSLLGGFEDTIVRNSYSYIGHEFSENVTLTIPSHLVGNTHVGKISRYTHGRDHPRCYERDFLDDLPRTSRFNPTGEGQPKDGFVAFATCGSIVFPEPADRNVNMLPFIFGNEASLPDNLKCFYNCIEECPYPEEYIGKVGYLTVHESYVEAGAAQRREGLHIEAPGSFPGAAFTPGVEHAWGMGVFFGPDMFEGGIYMASSVDDTSEVWDALVHKDVPGIVDRHGGCEHLRGLIGPGTKLRKNELIWMTDCTPHQALPQEKSGVRQFFRVVTPNISHWFAAHSTPNPLVPLPENVIVVETNKFA</sequence>
<gene>
    <name evidence="1" type="ORF">HTAM1171_LOCUS2986</name>
</gene>
<dbReference type="EMBL" id="HBGV01004956">
    <property type="protein sequence ID" value="CAD9478094.1"/>
    <property type="molecule type" value="Transcribed_RNA"/>
</dbReference>
<proteinExistence type="predicted"/>
<reference evidence="1" key="1">
    <citation type="submission" date="2021-01" db="EMBL/GenBank/DDBJ databases">
        <authorList>
            <person name="Corre E."/>
            <person name="Pelletier E."/>
            <person name="Niang G."/>
            <person name="Scheremetjew M."/>
            <person name="Finn R."/>
            <person name="Kale V."/>
            <person name="Holt S."/>
            <person name="Cochrane G."/>
            <person name="Meng A."/>
            <person name="Brown T."/>
            <person name="Cohen L."/>
        </authorList>
    </citation>
    <scope>NUCLEOTIDE SEQUENCE</scope>
    <source>
        <strain evidence="1">CCMP826</strain>
    </source>
</reference>
<dbReference type="AlphaFoldDB" id="A0A7S2H206"/>
<evidence type="ECO:0000313" key="1">
    <source>
        <dbReference type="EMBL" id="CAD9478094.1"/>
    </source>
</evidence>